<dbReference type="InterPro" id="IPR022742">
    <property type="entry name" value="Hydrolase_4"/>
</dbReference>
<protein>
    <submittedName>
        <fullName evidence="2">Alpha-beta hydrolase superfamily lysophospholipase</fullName>
    </submittedName>
</protein>
<dbReference type="EMBL" id="RKHR01000006">
    <property type="protein sequence ID" value="ROR98904.1"/>
    <property type="molecule type" value="Genomic_DNA"/>
</dbReference>
<accession>A0A3N2DHN8</accession>
<organism evidence="2 3">
    <name type="scientific">Sinobacterium caligoides</name>
    <dbReference type="NCBI Taxonomy" id="933926"/>
    <lineage>
        <taxon>Bacteria</taxon>
        <taxon>Pseudomonadati</taxon>
        <taxon>Pseudomonadota</taxon>
        <taxon>Gammaproteobacteria</taxon>
        <taxon>Cellvibrionales</taxon>
        <taxon>Spongiibacteraceae</taxon>
        <taxon>Sinobacterium</taxon>
    </lineage>
</organism>
<proteinExistence type="predicted"/>
<keyword evidence="3" id="KW-1185">Reference proteome</keyword>
<dbReference type="Proteomes" id="UP000275394">
    <property type="component" value="Unassembled WGS sequence"/>
</dbReference>
<dbReference type="InterPro" id="IPR051044">
    <property type="entry name" value="MAG_DAG_Lipase"/>
</dbReference>
<comment type="caution">
    <text evidence="2">The sequence shown here is derived from an EMBL/GenBank/DDBJ whole genome shotgun (WGS) entry which is preliminary data.</text>
</comment>
<sequence length="311" mass="36592">MIHFTQLRRYLPRLDEAWLQPLDEQARDYVQYYGIDFDRRVEGLTQSIGRFDSGDFELVGQCFILDVEAPSCYVVHGYYDHAGLYKHLIEWCLGRGYNVVLFDLPGHGLSSGHAASIDDFDCYIAALNKLLLWSATRLTGKKILFGQSTGSAAIMSYLLSRPHNIDRTVLMAPLVRPHMWSSMRWLHKLAKRFTSTLRRTFTMNSHDAEFLDFLHRRDPLQCRQQPVRWVTSMSQWIPWFLAQPETRLRILVVQGTGDYTVDWRYNLSVIRRKFPLARIVQVEGMRHHVVCESEFYREQVFSEVQRYLQDY</sequence>
<dbReference type="GO" id="GO:0016787">
    <property type="term" value="F:hydrolase activity"/>
    <property type="evidence" value="ECO:0007669"/>
    <property type="project" value="UniProtKB-KW"/>
</dbReference>
<dbReference type="RefSeq" id="WP_123713475.1">
    <property type="nucleotide sequence ID" value="NZ_RKHR01000006.1"/>
</dbReference>
<dbReference type="Pfam" id="PF12146">
    <property type="entry name" value="Hydrolase_4"/>
    <property type="match status" value="1"/>
</dbReference>
<keyword evidence="2" id="KW-0378">Hydrolase</keyword>
<dbReference type="InterPro" id="IPR029058">
    <property type="entry name" value="AB_hydrolase_fold"/>
</dbReference>
<feature type="domain" description="Serine aminopeptidase S33" evidence="1">
    <location>
        <begin position="72"/>
        <end position="293"/>
    </location>
</feature>
<dbReference type="AlphaFoldDB" id="A0A3N2DHN8"/>
<dbReference type="PRINTS" id="PR00111">
    <property type="entry name" value="ABHYDROLASE"/>
</dbReference>
<name>A0A3N2DHN8_9GAMM</name>
<dbReference type="InterPro" id="IPR000073">
    <property type="entry name" value="AB_hydrolase_1"/>
</dbReference>
<dbReference type="SUPFAM" id="SSF53474">
    <property type="entry name" value="alpha/beta-Hydrolases"/>
    <property type="match status" value="1"/>
</dbReference>
<evidence type="ECO:0000313" key="2">
    <source>
        <dbReference type="EMBL" id="ROR98904.1"/>
    </source>
</evidence>
<evidence type="ECO:0000313" key="3">
    <source>
        <dbReference type="Proteomes" id="UP000275394"/>
    </source>
</evidence>
<dbReference type="OrthoDB" id="5614837at2"/>
<dbReference type="Gene3D" id="3.40.50.1820">
    <property type="entry name" value="alpha/beta hydrolase"/>
    <property type="match status" value="1"/>
</dbReference>
<dbReference type="PANTHER" id="PTHR11614">
    <property type="entry name" value="PHOSPHOLIPASE-RELATED"/>
    <property type="match status" value="1"/>
</dbReference>
<evidence type="ECO:0000259" key="1">
    <source>
        <dbReference type="Pfam" id="PF12146"/>
    </source>
</evidence>
<gene>
    <name evidence="2" type="ORF">EDC56_3144</name>
</gene>
<reference evidence="2 3" key="1">
    <citation type="submission" date="2018-11" db="EMBL/GenBank/DDBJ databases">
        <title>Genomic Encyclopedia of Type Strains, Phase IV (KMG-IV): sequencing the most valuable type-strain genomes for metagenomic binning, comparative biology and taxonomic classification.</title>
        <authorList>
            <person name="Goeker M."/>
        </authorList>
    </citation>
    <scope>NUCLEOTIDE SEQUENCE [LARGE SCALE GENOMIC DNA]</scope>
    <source>
        <strain evidence="2 3">DSM 100316</strain>
    </source>
</reference>